<reference evidence="11 12" key="1">
    <citation type="submission" date="2018-08" db="EMBL/GenBank/DDBJ databases">
        <title>A genome reference for cultivated species of the human gut microbiota.</title>
        <authorList>
            <person name="Zou Y."/>
            <person name="Xue W."/>
            <person name="Luo G."/>
        </authorList>
    </citation>
    <scope>NUCLEOTIDE SEQUENCE [LARGE SCALE GENOMIC DNA]</scope>
    <source>
        <strain evidence="11 12">TF08-11</strain>
    </source>
</reference>
<evidence type="ECO:0000256" key="4">
    <source>
        <dbReference type="ARBA" id="ARBA00022475"/>
    </source>
</evidence>
<dbReference type="GO" id="GO:0016780">
    <property type="term" value="F:phosphotransferase activity, for other substituted phosphate groups"/>
    <property type="evidence" value="ECO:0007669"/>
    <property type="project" value="TreeGrafter"/>
</dbReference>
<protein>
    <submittedName>
        <fullName evidence="11">Exopolysaccharide biosynthesis polyprenyl glycosylphosphotransferase</fullName>
    </submittedName>
</protein>
<dbReference type="Pfam" id="PF13727">
    <property type="entry name" value="CoA_binding_3"/>
    <property type="match status" value="1"/>
</dbReference>
<evidence type="ECO:0000313" key="11">
    <source>
        <dbReference type="EMBL" id="RGD76659.1"/>
    </source>
</evidence>
<dbReference type="PANTHER" id="PTHR30576:SF4">
    <property type="entry name" value="UNDECAPRENYL-PHOSPHATE GALACTOSE PHOSPHOTRANSFERASE"/>
    <property type="match status" value="1"/>
</dbReference>
<dbReference type="SUPFAM" id="SSF51735">
    <property type="entry name" value="NAD(P)-binding Rossmann-fold domains"/>
    <property type="match status" value="1"/>
</dbReference>
<dbReference type="GO" id="GO:0005886">
    <property type="term" value="C:plasma membrane"/>
    <property type="evidence" value="ECO:0007669"/>
    <property type="project" value="UniProtKB-SubCell"/>
</dbReference>
<keyword evidence="5 11" id="KW-0808">Transferase</keyword>
<accession>A0A3E3E4X2</accession>
<name>A0A3E3E4X2_9FIRM</name>
<sequence length="455" mass="53064">MKMTRIGWLNLIANLAGAAGMIYLLPLGIDYELRILLFYGIVQLMVGRYRNNVLLIWDEVRLIIISHCWFFVGVLLFFKIRSFSIVLWLIVLTISTALISTVFARYSRIWFRNTFKKNVLVIGIGHTAEKLWNVCRGNRFSLMDVRGFISCNDTKRLPTIYQQEEVVKEHVYSFDNIEEVVKRENIQSVIIAIPQIQKRDLKMIMDMIRDKVKEIKVLPSFENLVTFESRVDDFDGLLMISTAQTEINLWVRIGKRILDICGGIAGCLVLLPLYFYVRRKNHQSGDYDQVFFKQKRIGKKGKEFTIYKFRTMVPNAEEILDELMEKDPAIKEEYTKNKKLKNDPRITKAGNLLRKTSLDEFPQFINVLKGDMSLIGPRPYLPREKEDMGIYYDIIIKMKPGLTGMWQTHGRSDVDFEDRLALDEYYSRNYNLWLDVTLLVKTVRTMLSGSHSGAM</sequence>
<evidence type="ECO:0000256" key="5">
    <source>
        <dbReference type="ARBA" id="ARBA00022679"/>
    </source>
</evidence>
<dbReference type="InterPro" id="IPR017475">
    <property type="entry name" value="EPS_sugar_tfrase"/>
</dbReference>
<dbReference type="Proteomes" id="UP000260721">
    <property type="component" value="Unassembled WGS sequence"/>
</dbReference>
<dbReference type="RefSeq" id="WP_117446083.1">
    <property type="nucleotide sequence ID" value="NZ_JBFBOW010000001.1"/>
</dbReference>
<keyword evidence="6 9" id="KW-0812">Transmembrane</keyword>
<keyword evidence="4" id="KW-1003">Cell membrane</keyword>
<proteinExistence type="inferred from homology"/>
<comment type="subcellular location">
    <subcellularLocation>
        <location evidence="2">Cell membrane</location>
    </subcellularLocation>
    <subcellularLocation>
        <location evidence="1">Membrane</location>
        <topology evidence="1">Multi-pass membrane protein</topology>
    </subcellularLocation>
</comment>
<feature type="transmembrane region" description="Helical" evidence="9">
    <location>
        <begin position="86"/>
        <end position="106"/>
    </location>
</feature>
<organism evidence="11 12">
    <name type="scientific">Faecalicoccus pleomorphus</name>
    <dbReference type="NCBI Taxonomy" id="1323"/>
    <lineage>
        <taxon>Bacteria</taxon>
        <taxon>Bacillati</taxon>
        <taxon>Bacillota</taxon>
        <taxon>Erysipelotrichia</taxon>
        <taxon>Erysipelotrichales</taxon>
        <taxon>Erysipelotrichaceae</taxon>
        <taxon>Faecalicoccus</taxon>
    </lineage>
</organism>
<dbReference type="STRING" id="1123313.GCA_000420345_00841"/>
<dbReference type="NCBIfam" id="TIGR03025">
    <property type="entry name" value="EPS_sugtrans"/>
    <property type="match status" value="1"/>
</dbReference>
<feature type="domain" description="Bacterial sugar transferase" evidence="10">
    <location>
        <begin position="255"/>
        <end position="447"/>
    </location>
</feature>
<comment type="similarity">
    <text evidence="3">Belongs to the bacterial sugar transferase family.</text>
</comment>
<dbReference type="AlphaFoldDB" id="A0A3E3E4X2"/>
<dbReference type="InterPro" id="IPR003362">
    <property type="entry name" value="Bact_transf"/>
</dbReference>
<comment type="caution">
    <text evidence="11">The sequence shown here is derived from an EMBL/GenBank/DDBJ whole genome shotgun (WGS) entry which is preliminary data.</text>
</comment>
<evidence type="ECO:0000256" key="3">
    <source>
        <dbReference type="ARBA" id="ARBA00006464"/>
    </source>
</evidence>
<dbReference type="Gene3D" id="3.40.50.720">
    <property type="entry name" value="NAD(P)-binding Rossmann-like Domain"/>
    <property type="match status" value="1"/>
</dbReference>
<evidence type="ECO:0000256" key="9">
    <source>
        <dbReference type="SAM" id="Phobius"/>
    </source>
</evidence>
<gene>
    <name evidence="11" type="ORF">DXC78_05440</name>
</gene>
<evidence type="ECO:0000256" key="8">
    <source>
        <dbReference type="ARBA" id="ARBA00023136"/>
    </source>
</evidence>
<evidence type="ECO:0000313" key="12">
    <source>
        <dbReference type="Proteomes" id="UP000260721"/>
    </source>
</evidence>
<evidence type="ECO:0000259" key="10">
    <source>
        <dbReference type="Pfam" id="PF02397"/>
    </source>
</evidence>
<evidence type="ECO:0000256" key="7">
    <source>
        <dbReference type="ARBA" id="ARBA00022989"/>
    </source>
</evidence>
<dbReference type="EMBL" id="QUSK01000010">
    <property type="protein sequence ID" value="RGD76659.1"/>
    <property type="molecule type" value="Genomic_DNA"/>
</dbReference>
<keyword evidence="7 9" id="KW-1133">Transmembrane helix</keyword>
<evidence type="ECO:0000256" key="2">
    <source>
        <dbReference type="ARBA" id="ARBA00004236"/>
    </source>
</evidence>
<dbReference type="PANTHER" id="PTHR30576">
    <property type="entry name" value="COLANIC BIOSYNTHESIS UDP-GLUCOSE LIPID CARRIER TRANSFERASE"/>
    <property type="match status" value="1"/>
</dbReference>
<evidence type="ECO:0000256" key="1">
    <source>
        <dbReference type="ARBA" id="ARBA00004141"/>
    </source>
</evidence>
<feature type="transmembrane region" description="Helical" evidence="9">
    <location>
        <begin position="7"/>
        <end position="25"/>
    </location>
</feature>
<feature type="transmembrane region" description="Helical" evidence="9">
    <location>
        <begin position="62"/>
        <end position="80"/>
    </location>
</feature>
<evidence type="ECO:0000256" key="6">
    <source>
        <dbReference type="ARBA" id="ARBA00022692"/>
    </source>
</evidence>
<dbReference type="InterPro" id="IPR036291">
    <property type="entry name" value="NAD(P)-bd_dom_sf"/>
</dbReference>
<keyword evidence="8 9" id="KW-0472">Membrane</keyword>
<dbReference type="Pfam" id="PF02397">
    <property type="entry name" value="Bac_transf"/>
    <property type="match status" value="1"/>
</dbReference>